<comment type="caution">
    <text evidence="2">The sequence shown here is derived from an EMBL/GenBank/DDBJ whole genome shotgun (WGS) entry which is preliminary data.</text>
</comment>
<reference evidence="2" key="1">
    <citation type="submission" date="2022-11" db="EMBL/GenBank/DDBJ databases">
        <title>Salinimicrobium profundisediminis sp. nov., isolated from deep-sea sediment of the Mariana Trench.</title>
        <authorList>
            <person name="Fu H."/>
        </authorList>
    </citation>
    <scope>NUCLEOTIDE SEQUENCE</scope>
    <source>
        <strain evidence="2">MT39</strain>
    </source>
</reference>
<dbReference type="RefSeq" id="WP_266069117.1">
    <property type="nucleotide sequence ID" value="NZ_JAPJDA010000009.1"/>
</dbReference>
<keyword evidence="3" id="KW-1185">Reference proteome</keyword>
<gene>
    <name evidence="2" type="ORF">OQ279_06840</name>
</gene>
<name>A0A9X3CVW4_9FLAO</name>
<protein>
    <recommendedName>
        <fullName evidence="4">Cellulose synthase</fullName>
    </recommendedName>
</protein>
<dbReference type="AlphaFoldDB" id="A0A9X3CVW4"/>
<evidence type="ECO:0000313" key="3">
    <source>
        <dbReference type="Proteomes" id="UP001148482"/>
    </source>
</evidence>
<accession>A0A9X3CVW4</accession>
<sequence>MIEQITFSRQELYSLVWEHPLSYFTNRYMVSYPSFKNICKENDIPLPPGGYWSKKKFGKEGLQPEYSKLKNEKEIVLYLRLEGDNRDFGYLTKMDKKILEIDADPKVNLTIPEKLPPKVDPIIKATKKWFKKEIKVPEKLDYYDRYSPGPIRCYVSEKQLKRSLIILSVLVKNIKARGHDFTFGRYHSFVKLYGIEFELSISEKKKRIKIQGKYGSDYKSEPTGMLSIQAGENFYSKAWNDAKTIKLDGKLSTIIAWLEIEAEDERQREIKRKIREEERKEQERIEREKQELIQQELKAFNDLYKKSQLWHEAQKLRKYLRKLEEQLEKDDQLTQENIEMLHFGFQKADWLDPFTTNEDDLFSNLDPYNLLKKLI</sequence>
<feature type="coiled-coil region" evidence="1">
    <location>
        <begin position="260"/>
        <end position="336"/>
    </location>
</feature>
<dbReference type="EMBL" id="JAPJDA010000009">
    <property type="protein sequence ID" value="MCX2837867.1"/>
    <property type="molecule type" value="Genomic_DNA"/>
</dbReference>
<dbReference type="Proteomes" id="UP001148482">
    <property type="component" value="Unassembled WGS sequence"/>
</dbReference>
<evidence type="ECO:0008006" key="4">
    <source>
        <dbReference type="Google" id="ProtNLM"/>
    </source>
</evidence>
<proteinExistence type="predicted"/>
<keyword evidence="1" id="KW-0175">Coiled coil</keyword>
<evidence type="ECO:0000313" key="2">
    <source>
        <dbReference type="EMBL" id="MCX2837867.1"/>
    </source>
</evidence>
<evidence type="ECO:0000256" key="1">
    <source>
        <dbReference type="SAM" id="Coils"/>
    </source>
</evidence>
<organism evidence="2 3">
    <name type="scientific">Salinimicrobium profundisediminis</name>
    <dbReference type="NCBI Taxonomy" id="2994553"/>
    <lineage>
        <taxon>Bacteria</taxon>
        <taxon>Pseudomonadati</taxon>
        <taxon>Bacteroidota</taxon>
        <taxon>Flavobacteriia</taxon>
        <taxon>Flavobacteriales</taxon>
        <taxon>Flavobacteriaceae</taxon>
        <taxon>Salinimicrobium</taxon>
    </lineage>
</organism>